<dbReference type="GeneID" id="111496778"/>
<dbReference type="OrthoDB" id="783877at2759"/>
<protein>
    <submittedName>
        <fullName evidence="2 3">Uncharacterized protein LOC111496778</fullName>
    </submittedName>
</protein>
<dbReference type="RefSeq" id="XP_023003060.1">
    <property type="nucleotide sequence ID" value="XM_023147292.1"/>
</dbReference>
<dbReference type="PANTHER" id="PTHR37181">
    <property type="entry name" value="F6A14.6 PROTEIN"/>
    <property type="match status" value="1"/>
</dbReference>
<keyword evidence="1" id="KW-1185">Reference proteome</keyword>
<sequence>MRERVGIAVGVSSSDNCYTKVLIEKLGFLMSKDVREVVLDTCIAFEDWELVETFVVNRLVKHSSYSNLIVKLVGKKRSDLLCLCIQQAPDFGPAGLHCLLKYFLCPSKKADASIANVRKGWEGQALVAIEKAKEAAILLMIAHDGFSVRELCLHYLLASPNLDESILSSALSKLNHEEMISLIRYLGEWLKKYERFPHAVSCPNASTVLGLKACDRVPKLDDVVRYVGLMLDENFSSLVLHPDFHEELEIHGGSGYY</sequence>
<reference evidence="2 3" key="1">
    <citation type="submission" date="2025-04" db="UniProtKB">
        <authorList>
            <consortium name="RefSeq"/>
        </authorList>
    </citation>
    <scope>IDENTIFICATION</scope>
    <source>
        <tissue evidence="2 3">Young leaves</tissue>
    </source>
</reference>
<evidence type="ECO:0000313" key="3">
    <source>
        <dbReference type="RefSeq" id="XP_023003061.1"/>
    </source>
</evidence>
<accession>A0A6J1KN19</accession>
<dbReference type="PANTHER" id="PTHR37181:SF1">
    <property type="entry name" value="F6A14.6 PROTEIN"/>
    <property type="match status" value="1"/>
</dbReference>
<proteinExistence type="predicted"/>
<gene>
    <name evidence="2 3" type="primary">LOC111496778</name>
</gene>
<organism evidence="1 3">
    <name type="scientific">Cucurbita maxima</name>
    <name type="common">Pumpkin</name>
    <name type="synonym">Winter squash</name>
    <dbReference type="NCBI Taxonomy" id="3661"/>
    <lineage>
        <taxon>Eukaryota</taxon>
        <taxon>Viridiplantae</taxon>
        <taxon>Streptophyta</taxon>
        <taxon>Embryophyta</taxon>
        <taxon>Tracheophyta</taxon>
        <taxon>Spermatophyta</taxon>
        <taxon>Magnoliopsida</taxon>
        <taxon>eudicotyledons</taxon>
        <taxon>Gunneridae</taxon>
        <taxon>Pentapetalae</taxon>
        <taxon>rosids</taxon>
        <taxon>fabids</taxon>
        <taxon>Cucurbitales</taxon>
        <taxon>Cucurbitaceae</taxon>
        <taxon>Cucurbiteae</taxon>
        <taxon>Cucurbita</taxon>
    </lineage>
</organism>
<name>A0A6J1KN19_CUCMA</name>
<dbReference type="RefSeq" id="XP_023003061.1">
    <property type="nucleotide sequence ID" value="XM_023147293.1"/>
</dbReference>
<dbReference type="AlphaFoldDB" id="A0A6J1KN19"/>
<evidence type="ECO:0000313" key="1">
    <source>
        <dbReference type="Proteomes" id="UP000504608"/>
    </source>
</evidence>
<evidence type="ECO:0000313" key="2">
    <source>
        <dbReference type="RefSeq" id="XP_023003060.1"/>
    </source>
</evidence>
<dbReference type="KEGG" id="cmax:111496778"/>
<dbReference type="Proteomes" id="UP000504608">
    <property type="component" value="Unplaced"/>
</dbReference>